<name>A0A8X8AV49_BRACI</name>
<reference evidence="1 2" key="1">
    <citation type="submission" date="2020-02" db="EMBL/GenBank/DDBJ databases">
        <authorList>
            <person name="Ma Q."/>
            <person name="Huang Y."/>
            <person name="Song X."/>
            <person name="Pei D."/>
        </authorList>
    </citation>
    <scope>NUCLEOTIDE SEQUENCE [LARGE SCALE GENOMIC DNA]</scope>
    <source>
        <strain evidence="1">Sxm20200214</strain>
        <tissue evidence="1">Leaf</tissue>
    </source>
</reference>
<accession>A0A8X8AV49</accession>
<evidence type="ECO:0000313" key="2">
    <source>
        <dbReference type="Proteomes" id="UP000886595"/>
    </source>
</evidence>
<protein>
    <submittedName>
        <fullName evidence="1">Uncharacterized protein</fullName>
    </submittedName>
</protein>
<organism evidence="1 2">
    <name type="scientific">Brassica carinata</name>
    <name type="common">Ethiopian mustard</name>
    <name type="synonym">Abyssinian cabbage</name>
    <dbReference type="NCBI Taxonomy" id="52824"/>
    <lineage>
        <taxon>Eukaryota</taxon>
        <taxon>Viridiplantae</taxon>
        <taxon>Streptophyta</taxon>
        <taxon>Embryophyta</taxon>
        <taxon>Tracheophyta</taxon>
        <taxon>Spermatophyta</taxon>
        <taxon>Magnoliopsida</taxon>
        <taxon>eudicotyledons</taxon>
        <taxon>Gunneridae</taxon>
        <taxon>Pentapetalae</taxon>
        <taxon>rosids</taxon>
        <taxon>malvids</taxon>
        <taxon>Brassicales</taxon>
        <taxon>Brassicaceae</taxon>
        <taxon>Brassiceae</taxon>
        <taxon>Brassica</taxon>
    </lineage>
</organism>
<dbReference type="Proteomes" id="UP000886595">
    <property type="component" value="Unassembled WGS sequence"/>
</dbReference>
<proteinExistence type="predicted"/>
<evidence type="ECO:0000313" key="1">
    <source>
        <dbReference type="EMBL" id="KAG2312323.1"/>
    </source>
</evidence>
<dbReference type="EMBL" id="JAAMPC010000005">
    <property type="protein sequence ID" value="KAG2312323.1"/>
    <property type="molecule type" value="Genomic_DNA"/>
</dbReference>
<keyword evidence="2" id="KW-1185">Reference proteome</keyword>
<sequence length="135" mass="15401">MHSLLFYYQFVNSSYGFVSKSQQYAPLAFKELSVYNQFIDLSSLSKQGISKIARRKRMDILKLKRLNRKNQSSELLTKPEDIDDFVCFLASDSESDNDDDMDINITTTATKPKNRQTHNVTKDALFSSIGLTDTG</sequence>
<dbReference type="AlphaFoldDB" id="A0A8X8AV49"/>
<comment type="caution">
    <text evidence="1">The sequence shown here is derived from an EMBL/GenBank/DDBJ whole genome shotgun (WGS) entry which is preliminary data.</text>
</comment>
<gene>
    <name evidence="1" type="ORF">Bca52824_023880</name>
</gene>